<protein>
    <submittedName>
        <fullName evidence="2">Uncharacterized protein</fullName>
    </submittedName>
</protein>
<feature type="transmembrane region" description="Helical" evidence="1">
    <location>
        <begin position="281"/>
        <end position="308"/>
    </location>
</feature>
<keyword evidence="1" id="KW-0812">Transmembrane</keyword>
<reference evidence="2 3" key="1">
    <citation type="journal article" date="2018" name="Sci. Rep.">
        <title>Genomic signatures of local adaptation to the degree of environmental predictability in rotifers.</title>
        <authorList>
            <person name="Franch-Gras L."/>
            <person name="Hahn C."/>
            <person name="Garcia-Roger E.M."/>
            <person name="Carmona M.J."/>
            <person name="Serra M."/>
            <person name="Gomez A."/>
        </authorList>
    </citation>
    <scope>NUCLEOTIDE SEQUENCE [LARGE SCALE GENOMIC DNA]</scope>
    <source>
        <strain evidence="2">HYR1</strain>
    </source>
</reference>
<keyword evidence="1" id="KW-0472">Membrane</keyword>
<evidence type="ECO:0000313" key="2">
    <source>
        <dbReference type="EMBL" id="RNA37494.1"/>
    </source>
</evidence>
<proteinExistence type="predicted"/>
<keyword evidence="1" id="KW-1133">Transmembrane helix</keyword>
<keyword evidence="3" id="KW-1185">Reference proteome</keyword>
<dbReference type="Proteomes" id="UP000276133">
    <property type="component" value="Unassembled WGS sequence"/>
</dbReference>
<evidence type="ECO:0000256" key="1">
    <source>
        <dbReference type="SAM" id="Phobius"/>
    </source>
</evidence>
<comment type="caution">
    <text evidence="2">The sequence shown here is derived from an EMBL/GenBank/DDBJ whole genome shotgun (WGS) entry which is preliminary data.</text>
</comment>
<feature type="transmembrane region" description="Helical" evidence="1">
    <location>
        <begin position="243"/>
        <end position="269"/>
    </location>
</feature>
<feature type="transmembrane region" description="Helical" evidence="1">
    <location>
        <begin position="215"/>
        <end position="236"/>
    </location>
</feature>
<name>A0A3M7SNS9_BRAPC</name>
<accession>A0A3M7SNS9</accession>
<evidence type="ECO:0000313" key="3">
    <source>
        <dbReference type="Proteomes" id="UP000276133"/>
    </source>
</evidence>
<dbReference type="AlphaFoldDB" id="A0A3M7SNS9"/>
<gene>
    <name evidence="2" type="ORF">BpHYR1_005129</name>
</gene>
<organism evidence="2 3">
    <name type="scientific">Brachionus plicatilis</name>
    <name type="common">Marine rotifer</name>
    <name type="synonym">Brachionus muelleri</name>
    <dbReference type="NCBI Taxonomy" id="10195"/>
    <lineage>
        <taxon>Eukaryota</taxon>
        <taxon>Metazoa</taxon>
        <taxon>Spiralia</taxon>
        <taxon>Gnathifera</taxon>
        <taxon>Rotifera</taxon>
        <taxon>Eurotatoria</taxon>
        <taxon>Monogononta</taxon>
        <taxon>Pseudotrocha</taxon>
        <taxon>Ploima</taxon>
        <taxon>Brachionidae</taxon>
        <taxon>Brachionus</taxon>
    </lineage>
</organism>
<dbReference type="EMBL" id="REGN01001038">
    <property type="protein sequence ID" value="RNA37494.1"/>
    <property type="molecule type" value="Genomic_DNA"/>
</dbReference>
<sequence>MSQRTGLGIGILHYAPSLLNPAVQIIALIPLTWPACAFAPGRSASTFVSSLSTSETHAPFLVCQSFGHKLVVALLQRVHIARRAAHIVKVQIGLLVQHQKVHGRPVLFKLQILLIVVQIFGHVVQTVGRVAFYAGHVTQTRVYFVHTGCHAAFAKQTLRQLFQAVKFEEEFIFELGLQFAKFVVHFLVLFEISGLGELVQLGDQVATSQTKVVQFIFKSLHAMLFIQFGFSCFDLLSQPQPLVIYHLLLPFHIFFLLRKVFAHLLAIFLQLDHVLVNWSEFAFHLFLFLLQSSHSAHIILVIGHFFLLQSGQLFPHQIAHFRIQTIVCFDALKRFY</sequence>